<dbReference type="Proteomes" id="UP000218267">
    <property type="component" value="Chromosome"/>
</dbReference>
<gene>
    <name evidence="2" type="ORF">ALGA_3072</name>
</gene>
<proteinExistence type="predicted"/>
<evidence type="ECO:0000256" key="1">
    <source>
        <dbReference type="SAM" id="Phobius"/>
    </source>
</evidence>
<organism evidence="2 3">
    <name type="scientific">Labilibaculum antarcticum</name>
    <dbReference type="NCBI Taxonomy" id="1717717"/>
    <lineage>
        <taxon>Bacteria</taxon>
        <taxon>Pseudomonadati</taxon>
        <taxon>Bacteroidota</taxon>
        <taxon>Bacteroidia</taxon>
        <taxon>Marinilabiliales</taxon>
        <taxon>Marinifilaceae</taxon>
        <taxon>Labilibaculum</taxon>
    </lineage>
</organism>
<name>A0A1Y1CN27_9BACT</name>
<protein>
    <submittedName>
        <fullName evidence="2">Uncharacterized protein</fullName>
    </submittedName>
</protein>
<keyword evidence="3" id="KW-1185">Reference proteome</keyword>
<reference evidence="3" key="2">
    <citation type="journal article" date="2020" name="Antonie Van Leeuwenhoek">
        <title>Labilibaculum antarcticum sp. nov., a novel facultative anaerobic, psychrotorelant bacterium isolated from marine sediment of Antarctica.</title>
        <authorList>
            <person name="Watanabe M."/>
            <person name="Kojima H."/>
            <person name="Fukui M."/>
        </authorList>
    </citation>
    <scope>NUCLEOTIDE SEQUENCE [LARGE SCALE GENOMIC DNA]</scope>
    <source>
        <strain evidence="3">SPP2</strain>
    </source>
</reference>
<keyword evidence="1" id="KW-0472">Membrane</keyword>
<dbReference type="OrthoDB" id="1116284at2"/>
<sequence>MPKKKTPNSIKFLILISIAAIVTFLILRNNDAENNVSPDEIATEASLMEDVDQSANIFKYNNILFSMPSPYQISLLLEKSGIPYNKDLLHSTSKASDYVENFSKAINFGIYGSDLGYINIYRQTQDAASYFAVLKIISQEIGLYNAMDKPTIERIENNIENRDSLLVIVSNTYRKIDNYLKANDRENTGALILAGGWIESVYILTQQIKTVPNKELTTRISEQKRPLENLIKLLVPYSNESKDFYFLVDRLIDLAYTFDELEEKYTYVPPITDSQNKLTIVKSKSEIVMNKAQLSSITDKVSIIRNYIIK</sequence>
<accession>A0A1Y1CN27</accession>
<feature type="transmembrane region" description="Helical" evidence="1">
    <location>
        <begin position="12"/>
        <end position="28"/>
    </location>
</feature>
<keyword evidence="1" id="KW-0812">Transmembrane</keyword>
<dbReference type="AlphaFoldDB" id="A0A1Y1CN27"/>
<keyword evidence="1" id="KW-1133">Transmembrane helix</keyword>
<dbReference type="KEGG" id="mbas:ALGA_3072"/>
<evidence type="ECO:0000313" key="3">
    <source>
        <dbReference type="Proteomes" id="UP000218267"/>
    </source>
</evidence>
<dbReference type="EMBL" id="AP018042">
    <property type="protein sequence ID" value="BAX81372.1"/>
    <property type="molecule type" value="Genomic_DNA"/>
</dbReference>
<evidence type="ECO:0000313" key="2">
    <source>
        <dbReference type="EMBL" id="BAX81372.1"/>
    </source>
</evidence>
<dbReference type="RefSeq" id="WP_096430715.1">
    <property type="nucleotide sequence ID" value="NZ_AP018042.1"/>
</dbReference>
<reference evidence="2 3" key="1">
    <citation type="journal article" date="2018" name="Mar. Genomics">
        <title>Complete genome sequence of Marinifilaceae bacterium strain SPP2, isolated from the Antarctic marine sediment.</title>
        <authorList>
            <person name="Watanabe M."/>
            <person name="Kojima H."/>
            <person name="Fukui M."/>
        </authorList>
    </citation>
    <scope>NUCLEOTIDE SEQUENCE [LARGE SCALE GENOMIC DNA]</scope>
    <source>
        <strain evidence="2 3">SPP2</strain>
    </source>
</reference>